<feature type="compositionally biased region" description="Polar residues" evidence="1">
    <location>
        <begin position="237"/>
        <end position="247"/>
    </location>
</feature>
<proteinExistence type="predicted"/>
<dbReference type="KEGG" id="mym:A176_001215"/>
<evidence type="ECO:0000313" key="4">
    <source>
        <dbReference type="Proteomes" id="UP000009026"/>
    </source>
</evidence>
<keyword evidence="2" id="KW-0472">Membrane</keyword>
<dbReference type="STRING" id="1297742.A176_001215"/>
<dbReference type="eggNOG" id="ENOG5032ND5">
    <property type="taxonomic scope" value="Bacteria"/>
</dbReference>
<sequence>MKLPSRKTLLGNALSLIAIAWIYGGDFYDAVRARSADVSAFIALPSLERPAVVLVVATLATLALLVGLFQGKEEGFKGYRLLPIVLVGALFVDLVLSESRTPLTSTDMASMAIQRFHQSVQERTSALEVPDDPRMLQPMLEELGRPPYLVRGETLNSYALQVRKDCDGPVREAPGVRPGTLMYCVAPERLGAWITLVGLPAEVRFGSPAIVSVGGEARFLLARPIPPDEAEPGTAFRDSQASPSSPSVDVDAGTSRAGP</sequence>
<gene>
    <name evidence="3" type="ORF">A176_001215</name>
</gene>
<dbReference type="PATRIC" id="fig|1297742.4.peg.1233"/>
<organism evidence="3 4">
    <name type="scientific">Pseudomyxococcus hansupus</name>
    <dbReference type="NCBI Taxonomy" id="1297742"/>
    <lineage>
        <taxon>Bacteria</taxon>
        <taxon>Pseudomonadati</taxon>
        <taxon>Myxococcota</taxon>
        <taxon>Myxococcia</taxon>
        <taxon>Myxococcales</taxon>
        <taxon>Cystobacterineae</taxon>
        <taxon>Myxococcaceae</taxon>
        <taxon>Pseudomyxococcus</taxon>
    </lineage>
</organism>
<keyword evidence="4" id="KW-1185">Reference proteome</keyword>
<feature type="transmembrane region" description="Helical" evidence="2">
    <location>
        <begin position="9"/>
        <end position="31"/>
    </location>
</feature>
<dbReference type="RefSeq" id="WP_002634508.1">
    <property type="nucleotide sequence ID" value="NZ_CP012109.1"/>
</dbReference>
<dbReference type="OrthoDB" id="5501533at2"/>
<evidence type="ECO:0000256" key="1">
    <source>
        <dbReference type="SAM" id="MobiDB-lite"/>
    </source>
</evidence>
<feature type="transmembrane region" description="Helical" evidence="2">
    <location>
        <begin position="51"/>
        <end position="69"/>
    </location>
</feature>
<feature type="transmembrane region" description="Helical" evidence="2">
    <location>
        <begin position="81"/>
        <end position="97"/>
    </location>
</feature>
<feature type="region of interest" description="Disordered" evidence="1">
    <location>
        <begin position="224"/>
        <end position="259"/>
    </location>
</feature>
<dbReference type="EMBL" id="CP012109">
    <property type="protein sequence ID" value="AKQ64303.1"/>
    <property type="molecule type" value="Genomic_DNA"/>
</dbReference>
<dbReference type="Proteomes" id="UP000009026">
    <property type="component" value="Chromosome"/>
</dbReference>
<evidence type="ECO:0000313" key="3">
    <source>
        <dbReference type="EMBL" id="AKQ64303.1"/>
    </source>
</evidence>
<evidence type="ECO:0000256" key="2">
    <source>
        <dbReference type="SAM" id="Phobius"/>
    </source>
</evidence>
<dbReference type="AlphaFoldDB" id="A0A0H4WRS8"/>
<keyword evidence="2" id="KW-1133">Transmembrane helix</keyword>
<name>A0A0H4WRS8_9BACT</name>
<keyword evidence="2" id="KW-0812">Transmembrane</keyword>
<reference evidence="3 4" key="1">
    <citation type="journal article" date="2016" name="PLoS ONE">
        <title>Complete Genome Sequence and Comparative Genomics of a Novel Myxobacterium Myxococcus hansupus.</title>
        <authorList>
            <person name="Sharma G."/>
            <person name="Narwani T."/>
            <person name="Subramanian S."/>
        </authorList>
    </citation>
    <scope>NUCLEOTIDE SEQUENCE [LARGE SCALE GENOMIC DNA]</scope>
    <source>
        <strain evidence="4">mixupus</strain>
    </source>
</reference>
<protein>
    <submittedName>
        <fullName evidence="3">Uncharacterized protein</fullName>
    </submittedName>
</protein>
<accession>A0A0H4WRS8</accession>